<reference evidence="2" key="1">
    <citation type="journal article" date="2014" name="Int. J. Syst. Evol. Microbiol.">
        <title>Complete genome sequence of Corynebacterium casei LMG S-19264T (=DSM 44701T), isolated from a smear-ripened cheese.</title>
        <authorList>
            <consortium name="US DOE Joint Genome Institute (JGI-PGF)"/>
            <person name="Walter F."/>
            <person name="Albersmeier A."/>
            <person name="Kalinowski J."/>
            <person name="Ruckert C."/>
        </authorList>
    </citation>
    <scope>NUCLEOTIDE SEQUENCE</scope>
    <source>
        <strain evidence="2">CGMCC 1.12754</strain>
    </source>
</reference>
<organism evidence="2 3">
    <name type="scientific">Virgibacillus oceani</name>
    <dbReference type="NCBI Taxonomy" id="1479511"/>
    <lineage>
        <taxon>Bacteria</taxon>
        <taxon>Bacillati</taxon>
        <taxon>Bacillota</taxon>
        <taxon>Bacilli</taxon>
        <taxon>Bacillales</taxon>
        <taxon>Bacillaceae</taxon>
        <taxon>Virgibacillus</taxon>
    </lineage>
</organism>
<proteinExistence type="predicted"/>
<accession>A0A917M567</accession>
<evidence type="ECO:0000313" key="2">
    <source>
        <dbReference type="EMBL" id="GGG77644.1"/>
    </source>
</evidence>
<sequence>MNSKIKIRIFISSLILVIIVLIIMLFTAPSHEKFDSWILQEYSIECDNEGCVKDNERLSISSAHFRDAGIFASYE</sequence>
<evidence type="ECO:0000313" key="3">
    <source>
        <dbReference type="Proteomes" id="UP000622860"/>
    </source>
</evidence>
<name>A0A917M567_9BACI</name>
<reference evidence="2" key="2">
    <citation type="submission" date="2020-09" db="EMBL/GenBank/DDBJ databases">
        <authorList>
            <person name="Sun Q."/>
            <person name="Zhou Y."/>
        </authorList>
    </citation>
    <scope>NUCLEOTIDE SEQUENCE</scope>
    <source>
        <strain evidence="2">CGMCC 1.12754</strain>
    </source>
</reference>
<gene>
    <name evidence="2" type="ORF">GCM10011398_23490</name>
</gene>
<keyword evidence="1" id="KW-0472">Membrane</keyword>
<dbReference type="Proteomes" id="UP000622860">
    <property type="component" value="Unassembled WGS sequence"/>
</dbReference>
<protein>
    <submittedName>
        <fullName evidence="2">Uncharacterized protein</fullName>
    </submittedName>
</protein>
<comment type="caution">
    <text evidence="2">The sequence shown here is derived from an EMBL/GenBank/DDBJ whole genome shotgun (WGS) entry which is preliminary data.</text>
</comment>
<dbReference type="EMBL" id="BMFR01000009">
    <property type="protein sequence ID" value="GGG77644.1"/>
    <property type="molecule type" value="Genomic_DNA"/>
</dbReference>
<evidence type="ECO:0000256" key="1">
    <source>
        <dbReference type="SAM" id="Phobius"/>
    </source>
</evidence>
<keyword evidence="1" id="KW-1133">Transmembrane helix</keyword>
<feature type="transmembrane region" description="Helical" evidence="1">
    <location>
        <begin position="7"/>
        <end position="28"/>
    </location>
</feature>
<keyword evidence="3" id="KW-1185">Reference proteome</keyword>
<dbReference type="RefSeq" id="WP_188455576.1">
    <property type="nucleotide sequence ID" value="NZ_BMFR01000009.1"/>
</dbReference>
<dbReference type="AlphaFoldDB" id="A0A917M567"/>
<keyword evidence="1" id="KW-0812">Transmembrane</keyword>